<feature type="transmembrane region" description="Helical" evidence="1">
    <location>
        <begin position="56"/>
        <end position="76"/>
    </location>
</feature>
<dbReference type="AlphaFoldDB" id="A0A5J9SR39"/>
<dbReference type="Gramene" id="TVU01473">
    <property type="protein sequence ID" value="TVU01473"/>
    <property type="gene ID" value="EJB05_53077"/>
</dbReference>
<sequence length="126" mass="14145">MVGIHEVIIIFILVTNKCQGVLPVNYFVLSGRQQVVQQHEDLHGTNSNKLRLHVEVKPICCMYIFLLLHLVGSSFLQQVVTKRMVASSLLKQVVTKHMVGSSLLEVVVTHMLAGSSFLHEWVILSL</sequence>
<comment type="caution">
    <text evidence="2">The sequence shown here is derived from an EMBL/GenBank/DDBJ whole genome shotgun (WGS) entry which is preliminary data.</text>
</comment>
<evidence type="ECO:0000256" key="1">
    <source>
        <dbReference type="SAM" id="Phobius"/>
    </source>
</evidence>
<keyword evidence="1" id="KW-1133">Transmembrane helix</keyword>
<protein>
    <submittedName>
        <fullName evidence="2">Uncharacterized protein</fullName>
    </submittedName>
</protein>
<keyword evidence="1" id="KW-0472">Membrane</keyword>
<name>A0A5J9SR39_9POAL</name>
<keyword evidence="3" id="KW-1185">Reference proteome</keyword>
<reference evidence="2 3" key="1">
    <citation type="journal article" date="2019" name="Sci. Rep.">
        <title>A high-quality genome of Eragrostis curvula grass provides insights into Poaceae evolution and supports new strategies to enhance forage quality.</title>
        <authorList>
            <person name="Carballo J."/>
            <person name="Santos B.A.C.M."/>
            <person name="Zappacosta D."/>
            <person name="Garbus I."/>
            <person name="Selva J.P."/>
            <person name="Gallo C.A."/>
            <person name="Diaz A."/>
            <person name="Albertini E."/>
            <person name="Caccamo M."/>
            <person name="Echenique V."/>
        </authorList>
    </citation>
    <scope>NUCLEOTIDE SEQUENCE [LARGE SCALE GENOMIC DNA]</scope>
    <source>
        <strain evidence="3">cv. Victoria</strain>
        <tissue evidence="2">Leaf</tissue>
    </source>
</reference>
<feature type="non-terminal residue" evidence="2">
    <location>
        <position position="126"/>
    </location>
</feature>
<evidence type="ECO:0000313" key="3">
    <source>
        <dbReference type="Proteomes" id="UP000324897"/>
    </source>
</evidence>
<accession>A0A5J9SR39</accession>
<proteinExistence type="predicted"/>
<dbReference type="Proteomes" id="UP000324897">
    <property type="component" value="Unassembled WGS sequence"/>
</dbReference>
<dbReference type="EMBL" id="RWGY01000441">
    <property type="protein sequence ID" value="TVU01473.1"/>
    <property type="molecule type" value="Genomic_DNA"/>
</dbReference>
<gene>
    <name evidence="2" type="ORF">EJB05_53077</name>
</gene>
<evidence type="ECO:0000313" key="2">
    <source>
        <dbReference type="EMBL" id="TVU01473.1"/>
    </source>
</evidence>
<organism evidence="2 3">
    <name type="scientific">Eragrostis curvula</name>
    <name type="common">weeping love grass</name>
    <dbReference type="NCBI Taxonomy" id="38414"/>
    <lineage>
        <taxon>Eukaryota</taxon>
        <taxon>Viridiplantae</taxon>
        <taxon>Streptophyta</taxon>
        <taxon>Embryophyta</taxon>
        <taxon>Tracheophyta</taxon>
        <taxon>Spermatophyta</taxon>
        <taxon>Magnoliopsida</taxon>
        <taxon>Liliopsida</taxon>
        <taxon>Poales</taxon>
        <taxon>Poaceae</taxon>
        <taxon>PACMAD clade</taxon>
        <taxon>Chloridoideae</taxon>
        <taxon>Eragrostideae</taxon>
        <taxon>Eragrostidinae</taxon>
        <taxon>Eragrostis</taxon>
    </lineage>
</organism>
<keyword evidence="1" id="KW-0812">Transmembrane</keyword>